<reference evidence="2" key="1">
    <citation type="journal article" date="2019" name="Int. J. Syst. Evol. Microbiol.">
        <title>The Global Catalogue of Microorganisms (GCM) 10K type strain sequencing project: providing services to taxonomists for standard genome sequencing and annotation.</title>
        <authorList>
            <consortium name="The Broad Institute Genomics Platform"/>
            <consortium name="The Broad Institute Genome Sequencing Center for Infectious Disease"/>
            <person name="Wu L."/>
            <person name="Ma J."/>
        </authorList>
    </citation>
    <scope>NUCLEOTIDE SEQUENCE [LARGE SCALE GENOMIC DNA]</scope>
    <source>
        <strain evidence="2">NBRC 108728</strain>
    </source>
</reference>
<keyword evidence="1" id="KW-0614">Plasmid</keyword>
<proteinExistence type="predicted"/>
<keyword evidence="2" id="KW-1185">Reference proteome</keyword>
<dbReference type="RefSeq" id="WP_286346916.1">
    <property type="nucleotide sequence ID" value="NZ_AP027733.1"/>
</dbReference>
<name>A0ABN6Y5P7_9MICO</name>
<protein>
    <recommendedName>
        <fullName evidence="3">UTRA domain-containing protein</fullName>
    </recommendedName>
</protein>
<evidence type="ECO:0000313" key="1">
    <source>
        <dbReference type="EMBL" id="BDZ52634.1"/>
    </source>
</evidence>
<dbReference type="Proteomes" id="UP001321486">
    <property type="component" value="Plasmid pNBRC108728a"/>
</dbReference>
<gene>
    <name evidence="1" type="ORF">GCM10025867_48750</name>
</gene>
<dbReference type="EMBL" id="AP027733">
    <property type="protein sequence ID" value="BDZ52634.1"/>
    <property type="molecule type" value="Genomic_DNA"/>
</dbReference>
<organism evidence="1 2">
    <name type="scientific">Frondihabitans sucicola</name>
    <dbReference type="NCBI Taxonomy" id="1268041"/>
    <lineage>
        <taxon>Bacteria</taxon>
        <taxon>Bacillati</taxon>
        <taxon>Actinomycetota</taxon>
        <taxon>Actinomycetes</taxon>
        <taxon>Micrococcales</taxon>
        <taxon>Microbacteriaceae</taxon>
        <taxon>Frondihabitans</taxon>
    </lineage>
</organism>
<geneLocation type="plasmid" evidence="1 2">
    <name>pNBRC108728a</name>
</geneLocation>
<sequence length="97" mass="10612">MSSPLSLHEPDQLALAESSGTPVEVLSALGRSRFTPVRRRVAMNGRTPDLVLDVLTLDIERDVRNQAHITVETKAILELEAIYALPSHNEERPGATA</sequence>
<accession>A0ABN6Y5P7</accession>
<evidence type="ECO:0000313" key="2">
    <source>
        <dbReference type="Proteomes" id="UP001321486"/>
    </source>
</evidence>
<evidence type="ECO:0008006" key="3">
    <source>
        <dbReference type="Google" id="ProtNLM"/>
    </source>
</evidence>